<dbReference type="Proteomes" id="UP000006443">
    <property type="component" value="Unassembled WGS sequence"/>
</dbReference>
<feature type="transmembrane region" description="Helical" evidence="1">
    <location>
        <begin position="43"/>
        <end position="63"/>
    </location>
</feature>
<comment type="caution">
    <text evidence="2">The sequence shown here is derived from an EMBL/GenBank/DDBJ whole genome shotgun (WGS) entry which is preliminary data.</text>
</comment>
<evidence type="ECO:0000313" key="3">
    <source>
        <dbReference type="Proteomes" id="UP000006443"/>
    </source>
</evidence>
<dbReference type="AlphaFoldDB" id="C0GC39"/>
<dbReference type="RefSeq" id="WP_008513739.1">
    <property type="nucleotide sequence ID" value="NZ_ACJM01000001.1"/>
</dbReference>
<dbReference type="eggNOG" id="ENOG5032Z8B">
    <property type="taxonomic scope" value="Bacteria"/>
</dbReference>
<evidence type="ECO:0000313" key="2">
    <source>
        <dbReference type="EMBL" id="EEG78774.1"/>
    </source>
</evidence>
<dbReference type="STRING" id="555088.DealDRAFT_0048"/>
<gene>
    <name evidence="2" type="ORF">DealDRAFT_0048</name>
</gene>
<sequence length="89" mass="9735">MLKEHTVFTMAALRILSGLLEVGAALIILRFNKIETALRVNGVLAVIGPTILLLGITLGVMGLSDRLPLGRMLMIYAGVFLIFWGTRRL</sequence>
<feature type="transmembrane region" description="Helical" evidence="1">
    <location>
        <begin position="69"/>
        <end position="86"/>
    </location>
</feature>
<dbReference type="OrthoDB" id="1726013at2"/>
<accession>C0GC39</accession>
<keyword evidence="3" id="KW-1185">Reference proteome</keyword>
<keyword evidence="1" id="KW-1133">Transmembrane helix</keyword>
<name>C0GC39_DETAL</name>
<dbReference type="EMBL" id="ACJM01000001">
    <property type="protein sequence ID" value="EEG78774.1"/>
    <property type="molecule type" value="Genomic_DNA"/>
</dbReference>
<dbReference type="Pfam" id="PF10942">
    <property type="entry name" value="DUF2619"/>
    <property type="match status" value="1"/>
</dbReference>
<dbReference type="InterPro" id="IPR020390">
    <property type="entry name" value="Uncharacterised_YqhV"/>
</dbReference>
<proteinExistence type="predicted"/>
<keyword evidence="1" id="KW-0812">Transmembrane</keyword>
<organism evidence="2 3">
    <name type="scientific">Dethiobacter alkaliphilus AHT 1</name>
    <dbReference type="NCBI Taxonomy" id="555088"/>
    <lineage>
        <taxon>Bacteria</taxon>
        <taxon>Bacillati</taxon>
        <taxon>Bacillota</taxon>
        <taxon>Dethiobacteria</taxon>
        <taxon>Dethiobacterales</taxon>
        <taxon>Dethiobacteraceae</taxon>
        <taxon>Dethiobacter</taxon>
    </lineage>
</organism>
<reference evidence="2 3" key="1">
    <citation type="submission" date="2009-02" db="EMBL/GenBank/DDBJ databases">
        <title>Sequencing of the draft genome and assembly of Dethiobacter alkaliphilus AHT 1.</title>
        <authorList>
            <consortium name="US DOE Joint Genome Institute (JGI-PGF)"/>
            <person name="Lucas S."/>
            <person name="Copeland A."/>
            <person name="Lapidus A."/>
            <person name="Glavina del Rio T."/>
            <person name="Dalin E."/>
            <person name="Tice H."/>
            <person name="Bruce D."/>
            <person name="Goodwin L."/>
            <person name="Pitluck S."/>
            <person name="Larimer F."/>
            <person name="Land M.L."/>
            <person name="Hauser L."/>
            <person name="Muyzer G."/>
        </authorList>
    </citation>
    <scope>NUCLEOTIDE SEQUENCE [LARGE SCALE GENOMIC DNA]</scope>
    <source>
        <strain evidence="2 3">AHT 1</strain>
    </source>
</reference>
<keyword evidence="1" id="KW-0472">Membrane</keyword>
<evidence type="ECO:0000256" key="1">
    <source>
        <dbReference type="SAM" id="Phobius"/>
    </source>
</evidence>
<protein>
    <recommendedName>
        <fullName evidence="4">DUF2619 domain-containing protein</fullName>
    </recommendedName>
</protein>
<evidence type="ECO:0008006" key="4">
    <source>
        <dbReference type="Google" id="ProtNLM"/>
    </source>
</evidence>
<feature type="transmembrane region" description="Helical" evidence="1">
    <location>
        <begin position="12"/>
        <end position="31"/>
    </location>
</feature>